<evidence type="ECO:0000313" key="1">
    <source>
        <dbReference type="EMBL" id="KAF9763093.1"/>
    </source>
</evidence>
<organism evidence="1 2">
    <name type="scientific">Nosema granulosis</name>
    <dbReference type="NCBI Taxonomy" id="83296"/>
    <lineage>
        <taxon>Eukaryota</taxon>
        <taxon>Fungi</taxon>
        <taxon>Fungi incertae sedis</taxon>
        <taxon>Microsporidia</taxon>
        <taxon>Nosematidae</taxon>
        <taxon>Nosema</taxon>
    </lineage>
</organism>
<name>A0A9P6KZ31_9MICR</name>
<evidence type="ECO:0000313" key="2">
    <source>
        <dbReference type="Proteomes" id="UP000740883"/>
    </source>
</evidence>
<dbReference type="Proteomes" id="UP000740883">
    <property type="component" value="Unassembled WGS sequence"/>
</dbReference>
<accession>A0A9P6KZ31</accession>
<dbReference type="EMBL" id="SBJO01000100">
    <property type="protein sequence ID" value="KAF9763093.1"/>
    <property type="molecule type" value="Genomic_DNA"/>
</dbReference>
<dbReference type="OrthoDB" id="10493665at2759"/>
<dbReference type="AlphaFoldDB" id="A0A9P6KZ31"/>
<reference evidence="1 2" key="1">
    <citation type="journal article" date="2020" name="Genome Biol. Evol.">
        <title>Comparative genomics of strictly vertically transmitted, feminizing microsporidia endosymbionts of amphipod crustaceans.</title>
        <authorList>
            <person name="Cormier A."/>
            <person name="Chebbi M.A."/>
            <person name="Giraud I."/>
            <person name="Wattier R."/>
            <person name="Teixeira M."/>
            <person name="Gilbert C."/>
            <person name="Rigaud T."/>
            <person name="Cordaux R."/>
        </authorList>
    </citation>
    <scope>NUCLEOTIDE SEQUENCE [LARGE SCALE GENOMIC DNA]</scope>
    <source>
        <strain evidence="1 2">Ou3-Ou53</strain>
    </source>
</reference>
<gene>
    <name evidence="1" type="ORF">NGRA_1510</name>
</gene>
<comment type="caution">
    <text evidence="1">The sequence shown here is derived from an EMBL/GenBank/DDBJ whole genome shotgun (WGS) entry which is preliminary data.</text>
</comment>
<keyword evidence="2" id="KW-1185">Reference proteome</keyword>
<sequence length="284" mass="33262">MIIRTNDNVTGMIRFMESFIVYGDNNLSFYDQSGWLIRSIIVNENLVNIKETKIHLVLITKTKIFIYQKDEILKSIENPESDFELKDIKKTIDKDNLDQLIVAENDFYLVKKDKIVRFHFPTFRKYVIESSFRLVCIGYVCVDGLYYIGFEDGSIKILNDKTNKVSESRIQIKKNITCFDKNLSMTAIGTFCKLILVFDSEENLKDKIYIENCPVKIKIWNEYICVLDSENNLILYSFDLRLFHARNYNGLLETFDILGNDICLIYTTGTIFKTDLLPQLFKDD</sequence>
<protein>
    <submittedName>
        <fullName evidence="1">Uncharacterized protein</fullName>
    </submittedName>
</protein>
<proteinExistence type="predicted"/>